<dbReference type="EMBL" id="JAVRRL010000029">
    <property type="protein sequence ID" value="KAK5112617.1"/>
    <property type="molecule type" value="Genomic_DNA"/>
</dbReference>
<reference evidence="1" key="1">
    <citation type="submission" date="2023-08" db="EMBL/GenBank/DDBJ databases">
        <title>Black Yeasts Isolated from many extreme environments.</title>
        <authorList>
            <person name="Coleine C."/>
            <person name="Stajich J.E."/>
            <person name="Selbmann L."/>
        </authorList>
    </citation>
    <scope>NUCLEOTIDE SEQUENCE</scope>
    <source>
        <strain evidence="1">CCFEE 5401</strain>
    </source>
</reference>
<gene>
    <name evidence="1" type="ORF">LTR62_003932</name>
</gene>
<accession>A0AAN7TFT1</accession>
<evidence type="ECO:0000313" key="2">
    <source>
        <dbReference type="Proteomes" id="UP001310890"/>
    </source>
</evidence>
<evidence type="ECO:0000313" key="1">
    <source>
        <dbReference type="EMBL" id="KAK5112617.1"/>
    </source>
</evidence>
<sequence length="84" mass="8956">MATTTSPGDELLSILLVNLRNAAATFGEGTPPHESIRTTIEDHVRGLKQSQPRMSITGVAQSSAHAVEPAMVFANLAHRPKPAR</sequence>
<protein>
    <submittedName>
        <fullName evidence="1">Uncharacterized protein</fullName>
    </submittedName>
</protein>
<dbReference type="Proteomes" id="UP001310890">
    <property type="component" value="Unassembled WGS sequence"/>
</dbReference>
<proteinExistence type="predicted"/>
<organism evidence="1 2">
    <name type="scientific">Meristemomyces frigidus</name>
    <dbReference type="NCBI Taxonomy" id="1508187"/>
    <lineage>
        <taxon>Eukaryota</taxon>
        <taxon>Fungi</taxon>
        <taxon>Dikarya</taxon>
        <taxon>Ascomycota</taxon>
        <taxon>Pezizomycotina</taxon>
        <taxon>Dothideomycetes</taxon>
        <taxon>Dothideomycetidae</taxon>
        <taxon>Mycosphaerellales</taxon>
        <taxon>Teratosphaeriaceae</taxon>
        <taxon>Meristemomyces</taxon>
    </lineage>
</organism>
<dbReference type="AlphaFoldDB" id="A0AAN7TFT1"/>
<name>A0AAN7TFT1_9PEZI</name>
<comment type="caution">
    <text evidence="1">The sequence shown here is derived from an EMBL/GenBank/DDBJ whole genome shotgun (WGS) entry which is preliminary data.</text>
</comment>